<evidence type="ECO:0000256" key="1">
    <source>
        <dbReference type="SAM" id="MobiDB-lite"/>
    </source>
</evidence>
<dbReference type="SUPFAM" id="SSF55781">
    <property type="entry name" value="GAF domain-like"/>
    <property type="match status" value="1"/>
</dbReference>
<name>A0A8K0NXU6_LADFU</name>
<proteinExistence type="predicted"/>
<accession>A0A8K0NXU6</accession>
<dbReference type="Gene3D" id="3.30.450.40">
    <property type="match status" value="1"/>
</dbReference>
<dbReference type="InterPro" id="IPR029016">
    <property type="entry name" value="GAF-like_dom_sf"/>
</dbReference>
<sequence length="252" mass="29134">MDETVQYVISEDLNACQDFLEELEGILESSSPLGNLRPFKVFNRAFSSLYEIKNELRKISCPLQWVGKCLIRSNIEKESKILNQTENMVQLHSDLLKKCHDAISSLDTKEVLILNIMDEIAKKVRASKVKMFLCPAKNEFIWPPEFCDVYEIGERSNRWQKERKARKTIEFSKETDMAWYTVKNNSLINLMSNLSDARLDRKMDLKYGLHIRNMISFPIHVREEVAGMPSADGRKEDRRKANATSAIRDGAP</sequence>
<dbReference type="AlphaFoldDB" id="A0A8K0NXU6"/>
<feature type="region of interest" description="Disordered" evidence="1">
    <location>
        <begin position="228"/>
        <end position="252"/>
    </location>
</feature>
<dbReference type="EMBL" id="KZ308264">
    <property type="protein sequence ID" value="KAG8226011.1"/>
    <property type="molecule type" value="Genomic_DNA"/>
</dbReference>
<reference evidence="2" key="1">
    <citation type="submission" date="2013-04" db="EMBL/GenBank/DDBJ databases">
        <authorList>
            <person name="Qu J."/>
            <person name="Murali S.C."/>
            <person name="Bandaranaike D."/>
            <person name="Bellair M."/>
            <person name="Blankenburg K."/>
            <person name="Chao H."/>
            <person name="Dinh H."/>
            <person name="Doddapaneni H."/>
            <person name="Downs B."/>
            <person name="Dugan-Rocha S."/>
            <person name="Elkadiri S."/>
            <person name="Gnanaolivu R.D."/>
            <person name="Hernandez B."/>
            <person name="Javaid M."/>
            <person name="Jayaseelan J.C."/>
            <person name="Lee S."/>
            <person name="Li M."/>
            <person name="Ming W."/>
            <person name="Munidasa M."/>
            <person name="Muniz J."/>
            <person name="Nguyen L."/>
            <person name="Ongeri F."/>
            <person name="Osuji N."/>
            <person name="Pu L.-L."/>
            <person name="Puazo M."/>
            <person name="Qu C."/>
            <person name="Quiroz J."/>
            <person name="Raj R."/>
            <person name="Weissenberger G."/>
            <person name="Xin Y."/>
            <person name="Zou X."/>
            <person name="Han Y."/>
            <person name="Richards S."/>
            <person name="Worley K."/>
            <person name="Muzny D."/>
            <person name="Gibbs R."/>
        </authorList>
    </citation>
    <scope>NUCLEOTIDE SEQUENCE</scope>
    <source>
        <strain evidence="2">Sampled in the wild</strain>
    </source>
</reference>
<keyword evidence="3" id="KW-1185">Reference proteome</keyword>
<evidence type="ECO:0000313" key="2">
    <source>
        <dbReference type="EMBL" id="KAG8226011.1"/>
    </source>
</evidence>
<reference evidence="2" key="2">
    <citation type="submission" date="2017-10" db="EMBL/GenBank/DDBJ databases">
        <title>Ladona fulva Genome sequencing and assembly.</title>
        <authorList>
            <person name="Murali S."/>
            <person name="Richards S."/>
            <person name="Bandaranaike D."/>
            <person name="Bellair M."/>
            <person name="Blankenburg K."/>
            <person name="Chao H."/>
            <person name="Dinh H."/>
            <person name="Doddapaneni H."/>
            <person name="Dugan-Rocha S."/>
            <person name="Elkadiri S."/>
            <person name="Gnanaolivu R."/>
            <person name="Hernandez B."/>
            <person name="Skinner E."/>
            <person name="Javaid M."/>
            <person name="Lee S."/>
            <person name="Li M."/>
            <person name="Ming W."/>
            <person name="Munidasa M."/>
            <person name="Muniz J."/>
            <person name="Nguyen L."/>
            <person name="Hughes D."/>
            <person name="Osuji N."/>
            <person name="Pu L.-L."/>
            <person name="Puazo M."/>
            <person name="Qu C."/>
            <person name="Quiroz J."/>
            <person name="Raj R."/>
            <person name="Weissenberger G."/>
            <person name="Xin Y."/>
            <person name="Zou X."/>
            <person name="Han Y."/>
            <person name="Worley K."/>
            <person name="Muzny D."/>
            <person name="Gibbs R."/>
        </authorList>
    </citation>
    <scope>NUCLEOTIDE SEQUENCE</scope>
    <source>
        <strain evidence="2">Sampled in the wild</strain>
    </source>
</reference>
<protein>
    <submittedName>
        <fullName evidence="2">Uncharacterized protein</fullName>
    </submittedName>
</protein>
<comment type="caution">
    <text evidence="2">The sequence shown here is derived from an EMBL/GenBank/DDBJ whole genome shotgun (WGS) entry which is preliminary data.</text>
</comment>
<organism evidence="2 3">
    <name type="scientific">Ladona fulva</name>
    <name type="common">Scarce chaser dragonfly</name>
    <name type="synonym">Libellula fulva</name>
    <dbReference type="NCBI Taxonomy" id="123851"/>
    <lineage>
        <taxon>Eukaryota</taxon>
        <taxon>Metazoa</taxon>
        <taxon>Ecdysozoa</taxon>
        <taxon>Arthropoda</taxon>
        <taxon>Hexapoda</taxon>
        <taxon>Insecta</taxon>
        <taxon>Pterygota</taxon>
        <taxon>Palaeoptera</taxon>
        <taxon>Odonata</taxon>
        <taxon>Epiprocta</taxon>
        <taxon>Anisoptera</taxon>
        <taxon>Libelluloidea</taxon>
        <taxon>Libellulidae</taxon>
        <taxon>Ladona</taxon>
    </lineage>
</organism>
<gene>
    <name evidence="2" type="ORF">J437_LFUL004132</name>
</gene>
<dbReference type="Proteomes" id="UP000792457">
    <property type="component" value="Unassembled WGS sequence"/>
</dbReference>
<evidence type="ECO:0000313" key="3">
    <source>
        <dbReference type="Proteomes" id="UP000792457"/>
    </source>
</evidence>